<dbReference type="AlphaFoldDB" id="A1AS46"/>
<feature type="domain" description="Insertion element IS150 protein InsJ-like helix-turn-helix" evidence="1">
    <location>
        <begin position="12"/>
        <end position="48"/>
    </location>
</feature>
<evidence type="ECO:0000313" key="3">
    <source>
        <dbReference type="Proteomes" id="UP000006732"/>
    </source>
</evidence>
<dbReference type="Proteomes" id="UP000006732">
    <property type="component" value="Chromosome"/>
</dbReference>
<name>A1AS46_PELPD</name>
<dbReference type="RefSeq" id="WP_011736421.1">
    <property type="nucleotide sequence ID" value="NC_008609.1"/>
</dbReference>
<proteinExistence type="predicted"/>
<accession>A1AS46</accession>
<dbReference type="InterPro" id="IPR055247">
    <property type="entry name" value="InsJ-like_HTH"/>
</dbReference>
<dbReference type="STRING" id="338966.Ppro_2562"/>
<protein>
    <submittedName>
        <fullName evidence="2">Transposase (Class V)</fullName>
    </submittedName>
</protein>
<dbReference type="SUPFAM" id="SSF48295">
    <property type="entry name" value="TrpR-like"/>
    <property type="match status" value="1"/>
</dbReference>
<organism evidence="2 3">
    <name type="scientific">Pelobacter propionicus (strain DSM 2379 / NBRC 103807 / OttBd1)</name>
    <dbReference type="NCBI Taxonomy" id="338966"/>
    <lineage>
        <taxon>Bacteria</taxon>
        <taxon>Pseudomonadati</taxon>
        <taxon>Thermodesulfobacteriota</taxon>
        <taxon>Desulfuromonadia</taxon>
        <taxon>Desulfuromonadales</taxon>
        <taxon>Desulfuromonadaceae</taxon>
        <taxon>Pelobacter</taxon>
    </lineage>
</organism>
<dbReference type="EMBL" id="CP000482">
    <property type="protein sequence ID" value="ABL00167.1"/>
    <property type="molecule type" value="Genomic_DNA"/>
</dbReference>
<reference evidence="2 3" key="1">
    <citation type="submission" date="2006-10" db="EMBL/GenBank/DDBJ databases">
        <title>Complete sequence of chromosome of Pelobacter propionicus DSM 2379.</title>
        <authorList>
            <consortium name="US DOE Joint Genome Institute"/>
            <person name="Copeland A."/>
            <person name="Lucas S."/>
            <person name="Lapidus A."/>
            <person name="Barry K."/>
            <person name="Detter J.C."/>
            <person name="Glavina del Rio T."/>
            <person name="Hammon N."/>
            <person name="Israni S."/>
            <person name="Dalin E."/>
            <person name="Tice H."/>
            <person name="Pitluck S."/>
            <person name="Saunders E."/>
            <person name="Brettin T."/>
            <person name="Bruce D."/>
            <person name="Han C."/>
            <person name="Tapia R."/>
            <person name="Schmutz J."/>
            <person name="Larimer F."/>
            <person name="Land M."/>
            <person name="Hauser L."/>
            <person name="Kyrpides N."/>
            <person name="Kim E."/>
            <person name="Lovley D."/>
            <person name="Richardson P."/>
        </authorList>
    </citation>
    <scope>NUCLEOTIDE SEQUENCE [LARGE SCALE GENOMIC DNA]</scope>
    <source>
        <strain evidence="3">DSM 2379 / NBRC 103807 / OttBd1</strain>
    </source>
</reference>
<dbReference type="GO" id="GO:0043565">
    <property type="term" value="F:sequence-specific DNA binding"/>
    <property type="evidence" value="ECO:0007669"/>
    <property type="project" value="InterPro"/>
</dbReference>
<keyword evidence="3" id="KW-1185">Reference proteome</keyword>
<dbReference type="InterPro" id="IPR010921">
    <property type="entry name" value="Trp_repressor/repl_initiator"/>
</dbReference>
<sequence>MSQRHECHTAEFKARVALAALSGEKGSAELAREYGISVGQVDRWKGELIENAPRFFERDEMREFSDEIEVIDLFHRLARLRENGQD</sequence>
<evidence type="ECO:0000313" key="2">
    <source>
        <dbReference type="EMBL" id="ABL00167.1"/>
    </source>
</evidence>
<dbReference type="eggNOG" id="COG2963">
    <property type="taxonomic scope" value="Bacteria"/>
</dbReference>
<dbReference type="Pfam" id="PF13518">
    <property type="entry name" value="HTH_28"/>
    <property type="match status" value="1"/>
</dbReference>
<dbReference type="OrthoDB" id="9801287at2"/>
<dbReference type="HOGENOM" id="CLU_027402_36_1_7"/>
<evidence type="ECO:0000259" key="1">
    <source>
        <dbReference type="Pfam" id="PF13518"/>
    </source>
</evidence>
<dbReference type="KEGG" id="ppd:Ppro_2562"/>
<gene>
    <name evidence="2" type="ordered locus">Ppro_2562</name>
</gene>